<dbReference type="GO" id="GO:0009435">
    <property type="term" value="P:NAD+ biosynthetic process"/>
    <property type="evidence" value="ECO:0007669"/>
    <property type="project" value="UniProtKB-UniPathway"/>
</dbReference>
<dbReference type="GO" id="GO:0003952">
    <property type="term" value="F:NAD+ synthase (glutamine-hydrolyzing) activity"/>
    <property type="evidence" value="ECO:0007669"/>
    <property type="project" value="UniProtKB-EC"/>
</dbReference>
<evidence type="ECO:0000256" key="3">
    <source>
        <dbReference type="ARBA" id="ARBA00022741"/>
    </source>
</evidence>
<dbReference type="GO" id="GO:0005524">
    <property type="term" value="F:ATP binding"/>
    <property type="evidence" value="ECO:0007669"/>
    <property type="project" value="UniProtKB-KW"/>
</dbReference>
<dbReference type="Pfam" id="PF02540">
    <property type="entry name" value="NAD_synthase"/>
    <property type="match status" value="1"/>
</dbReference>
<feature type="domain" description="NAD/GMP synthase" evidence="6">
    <location>
        <begin position="263"/>
        <end position="427"/>
    </location>
</feature>
<dbReference type="Gene3D" id="3.60.110.10">
    <property type="entry name" value="Carbon-nitrogen hydrolase"/>
    <property type="match status" value="1"/>
</dbReference>
<dbReference type="NCBIfam" id="TIGR00552">
    <property type="entry name" value="nadE"/>
    <property type="match status" value="1"/>
</dbReference>
<dbReference type="Gene3D" id="1.10.10.1140">
    <property type="entry name" value="Glutamine-dependent NAD+ synthetase, C-terminal domain"/>
    <property type="match status" value="1"/>
</dbReference>
<evidence type="ECO:0000256" key="5">
    <source>
        <dbReference type="ARBA" id="ARBA00023027"/>
    </source>
</evidence>
<evidence type="ECO:0000256" key="1">
    <source>
        <dbReference type="ARBA" id="ARBA00004790"/>
    </source>
</evidence>
<accession>A0A644Z424</accession>
<comment type="pathway">
    <text evidence="1">Cofactor biosynthesis; NAD(+) biosynthesis.</text>
</comment>
<evidence type="ECO:0000256" key="2">
    <source>
        <dbReference type="ARBA" id="ARBA00022598"/>
    </source>
</evidence>
<dbReference type="GO" id="GO:0004359">
    <property type="term" value="F:glutaminase activity"/>
    <property type="evidence" value="ECO:0007669"/>
    <property type="project" value="InterPro"/>
</dbReference>
<protein>
    <submittedName>
        <fullName evidence="7">Glutamine-dependent NAD(+) synthetase</fullName>
        <ecNumber evidence="7">6.3.5.1</ecNumber>
    </submittedName>
</protein>
<dbReference type="EMBL" id="VSSQ01007065">
    <property type="protein sequence ID" value="MPM34741.1"/>
    <property type="molecule type" value="Genomic_DNA"/>
</dbReference>
<dbReference type="InterPro" id="IPR014445">
    <property type="entry name" value="Gln-dep_NAD_synthase"/>
</dbReference>
<dbReference type="InterPro" id="IPR003694">
    <property type="entry name" value="NAD_synthase"/>
</dbReference>
<keyword evidence="3" id="KW-0547">Nucleotide-binding</keyword>
<dbReference type="InterPro" id="IPR014729">
    <property type="entry name" value="Rossmann-like_a/b/a_fold"/>
</dbReference>
<dbReference type="UniPathway" id="UPA00253"/>
<name>A0A644Z424_9ZZZZ</name>
<dbReference type="EC" id="6.3.5.1" evidence="7"/>
<dbReference type="Gene3D" id="3.40.50.620">
    <property type="entry name" value="HUPs"/>
    <property type="match status" value="1"/>
</dbReference>
<proteinExistence type="predicted"/>
<dbReference type="CDD" id="cd00553">
    <property type="entry name" value="NAD_synthase"/>
    <property type="match status" value="1"/>
</dbReference>
<dbReference type="GO" id="GO:0005737">
    <property type="term" value="C:cytoplasm"/>
    <property type="evidence" value="ECO:0007669"/>
    <property type="project" value="InterPro"/>
</dbReference>
<organism evidence="7">
    <name type="scientific">bioreactor metagenome</name>
    <dbReference type="NCBI Taxonomy" id="1076179"/>
    <lineage>
        <taxon>unclassified sequences</taxon>
        <taxon>metagenomes</taxon>
        <taxon>ecological metagenomes</taxon>
    </lineage>
</organism>
<sequence length="555" mass="62852">MLLDCALFISNGKLLGVVPKNIKTRWFNTATAKTFIYDNYEVAISDKLIFASMCKIGICVGAMNNEKLSTLNNAELIINIDAQPYYHNYFEDTINELASLSKFSNQAIVYANTNPCESTTDYVYTSLLAVFECGKQVLNKNYKHQNSFSFDTNCYSAEIDIDIVRAIRKKKSIENKMIDLAVSQNQIINFELPTKKINTINRFTTNHLHSKHNDFSNRQNTCNKESSNEHNENELKSFYIDPFLTHKIKYSSQAIDIVTVQALGLAKRLRHINSNNVVIGISGGIDSTLALLVCDKCFDILGYPKNNINAVFMPCFGTSAESARIAKQLAEALTVNYIEIPITDAVTQHFKDISHNAEVRNLVYENSQARQRTMILFNYANKTNGIVVGTGNMSEIALGWSTYNADHISNYNVNCGIPKTVAKAILEFYIYSKANPKIDGNLIARILERPISPELLPADENNEIQSTEQIIGQYELHDFFLFYHLSYFLSKEKLLYIAKYSFSNKYSVEEIENTLDIFLHRFHQSQYKRSCSTDGPSIFSVSLSPRTGFVLPSDI</sequence>
<gene>
    <name evidence="7" type="primary">nadE_29</name>
    <name evidence="7" type="ORF">SDC9_81328</name>
</gene>
<dbReference type="PANTHER" id="PTHR23090:SF9">
    <property type="entry name" value="GLUTAMINE-DEPENDENT NAD(+) SYNTHETASE"/>
    <property type="match status" value="1"/>
</dbReference>
<dbReference type="SUPFAM" id="SSF52402">
    <property type="entry name" value="Adenine nucleotide alpha hydrolases-like"/>
    <property type="match status" value="1"/>
</dbReference>
<evidence type="ECO:0000256" key="4">
    <source>
        <dbReference type="ARBA" id="ARBA00022840"/>
    </source>
</evidence>
<evidence type="ECO:0000313" key="7">
    <source>
        <dbReference type="EMBL" id="MPM34741.1"/>
    </source>
</evidence>
<dbReference type="PANTHER" id="PTHR23090">
    <property type="entry name" value="NH 3 /GLUTAMINE-DEPENDENT NAD + SYNTHETASE"/>
    <property type="match status" value="1"/>
</dbReference>
<dbReference type="PIRSF" id="PIRSF006630">
    <property type="entry name" value="NADS_GAT"/>
    <property type="match status" value="1"/>
</dbReference>
<comment type="caution">
    <text evidence="7">The sequence shown here is derived from an EMBL/GenBank/DDBJ whole genome shotgun (WGS) entry which is preliminary data.</text>
</comment>
<reference evidence="7" key="1">
    <citation type="submission" date="2019-08" db="EMBL/GenBank/DDBJ databases">
        <authorList>
            <person name="Kucharzyk K."/>
            <person name="Murdoch R.W."/>
            <person name="Higgins S."/>
            <person name="Loffler F."/>
        </authorList>
    </citation>
    <scope>NUCLEOTIDE SEQUENCE</scope>
</reference>
<dbReference type="InterPro" id="IPR022310">
    <property type="entry name" value="NAD/GMP_synthase"/>
</dbReference>
<dbReference type="InterPro" id="IPR036526">
    <property type="entry name" value="C-N_Hydrolase_sf"/>
</dbReference>
<evidence type="ECO:0000259" key="6">
    <source>
        <dbReference type="Pfam" id="PF02540"/>
    </source>
</evidence>
<dbReference type="AlphaFoldDB" id="A0A644Z424"/>
<keyword evidence="2 7" id="KW-0436">Ligase</keyword>
<dbReference type="InterPro" id="IPR041856">
    <property type="entry name" value="NAD+_synth_C"/>
</dbReference>
<keyword evidence="4" id="KW-0067">ATP-binding</keyword>
<keyword evidence="5" id="KW-0520">NAD</keyword>